<dbReference type="SUPFAM" id="SSF55681">
    <property type="entry name" value="Class II aaRS and biotin synthetases"/>
    <property type="match status" value="1"/>
</dbReference>
<comment type="catalytic activity">
    <reaction evidence="4 5">
        <text>tRNA(His) + L-histidine + ATP = L-histidyl-tRNA(His) + AMP + diphosphate + H(+)</text>
        <dbReference type="Rhea" id="RHEA:17313"/>
        <dbReference type="Rhea" id="RHEA-COMP:9665"/>
        <dbReference type="Rhea" id="RHEA-COMP:9689"/>
        <dbReference type="ChEBI" id="CHEBI:15378"/>
        <dbReference type="ChEBI" id="CHEBI:30616"/>
        <dbReference type="ChEBI" id="CHEBI:33019"/>
        <dbReference type="ChEBI" id="CHEBI:57595"/>
        <dbReference type="ChEBI" id="CHEBI:78442"/>
        <dbReference type="ChEBI" id="CHEBI:78527"/>
        <dbReference type="ChEBI" id="CHEBI:456215"/>
        <dbReference type="EC" id="6.1.1.21"/>
    </reaction>
</comment>
<feature type="binding site" evidence="6">
    <location>
        <position position="122"/>
    </location>
    <ligand>
        <name>L-histidine</name>
        <dbReference type="ChEBI" id="CHEBI:57595"/>
    </ligand>
</feature>
<evidence type="ECO:0000256" key="4">
    <source>
        <dbReference type="ARBA" id="ARBA00047639"/>
    </source>
</evidence>
<comment type="caution">
    <text evidence="8">The sequence shown here is derived from an EMBL/GenBank/DDBJ whole genome shotgun (WGS) entry which is preliminary data.</text>
</comment>
<dbReference type="AlphaFoldDB" id="A0A0G1YIJ3"/>
<dbReference type="Gene3D" id="3.40.50.800">
    <property type="entry name" value="Anticodon-binding domain"/>
    <property type="match status" value="1"/>
</dbReference>
<evidence type="ECO:0000256" key="3">
    <source>
        <dbReference type="ARBA" id="ARBA00023146"/>
    </source>
</evidence>
<feature type="binding site" evidence="6">
    <location>
        <position position="104"/>
    </location>
    <ligand>
        <name>L-histidine</name>
        <dbReference type="ChEBI" id="CHEBI:57595"/>
    </ligand>
</feature>
<keyword evidence="5" id="KW-0963">Cytoplasm</keyword>
<keyword evidence="3 5" id="KW-0030">Aminoacyl-tRNA synthetase</keyword>
<proteinExistence type="inferred from homology"/>
<evidence type="ECO:0000313" key="8">
    <source>
        <dbReference type="EMBL" id="KKW14817.1"/>
    </source>
</evidence>
<dbReference type="PANTHER" id="PTHR43707">
    <property type="entry name" value="HISTIDYL-TRNA SYNTHETASE"/>
    <property type="match status" value="1"/>
</dbReference>
<dbReference type="NCBIfam" id="TIGR00442">
    <property type="entry name" value="hisS"/>
    <property type="match status" value="1"/>
</dbReference>
<gene>
    <name evidence="5" type="primary">hisS</name>
    <name evidence="8" type="ORF">UY55_C0003G0033</name>
</gene>
<evidence type="ECO:0000256" key="6">
    <source>
        <dbReference type="PIRSR" id="PIRSR001549-1"/>
    </source>
</evidence>
<dbReference type="InterPro" id="IPR004154">
    <property type="entry name" value="Anticodon-bd"/>
</dbReference>
<dbReference type="Gene3D" id="3.30.930.10">
    <property type="entry name" value="Bira Bifunctional Protein, Domain 2"/>
    <property type="match status" value="1"/>
</dbReference>
<dbReference type="Proteomes" id="UP000034224">
    <property type="component" value="Unassembled WGS sequence"/>
</dbReference>
<dbReference type="GO" id="GO:0005737">
    <property type="term" value="C:cytoplasm"/>
    <property type="evidence" value="ECO:0007669"/>
    <property type="project" value="UniProtKB-SubCell"/>
</dbReference>
<dbReference type="Pfam" id="PF03129">
    <property type="entry name" value="HGTP_anticodon"/>
    <property type="match status" value="1"/>
</dbReference>
<dbReference type="PROSITE" id="PS50862">
    <property type="entry name" value="AA_TRNA_LIGASE_II"/>
    <property type="match status" value="1"/>
</dbReference>
<accession>A0A0G1YIJ3</accession>
<evidence type="ECO:0000256" key="1">
    <source>
        <dbReference type="ARBA" id="ARBA00008226"/>
    </source>
</evidence>
<feature type="binding site" evidence="6">
    <location>
        <begin position="73"/>
        <end position="75"/>
    </location>
    <ligand>
        <name>L-histidine</name>
        <dbReference type="ChEBI" id="CHEBI:57595"/>
    </ligand>
</feature>
<evidence type="ECO:0000313" key="9">
    <source>
        <dbReference type="Proteomes" id="UP000034224"/>
    </source>
</evidence>
<name>A0A0G1YIJ3_9BACT</name>
<feature type="binding site" evidence="6">
    <location>
        <position position="118"/>
    </location>
    <ligand>
        <name>L-histidine</name>
        <dbReference type="ChEBI" id="CHEBI:57595"/>
    </ligand>
</feature>
<dbReference type="PANTHER" id="PTHR43707:SF1">
    <property type="entry name" value="HISTIDINE--TRNA LIGASE, MITOCHONDRIAL-RELATED"/>
    <property type="match status" value="1"/>
</dbReference>
<comment type="similarity">
    <text evidence="1 5">Belongs to the class-II aminoacyl-tRNA synthetase family.</text>
</comment>
<keyword evidence="5 8" id="KW-0436">Ligase</keyword>
<evidence type="ECO:0000256" key="5">
    <source>
        <dbReference type="HAMAP-Rule" id="MF_00127"/>
    </source>
</evidence>
<feature type="binding site" evidence="6">
    <location>
        <position position="249"/>
    </location>
    <ligand>
        <name>L-histidine</name>
        <dbReference type="ChEBI" id="CHEBI:57595"/>
    </ligand>
</feature>
<organism evidence="8 9">
    <name type="scientific">Candidatus Jorgensenbacteria bacterium GW2011_GWB1_50_10</name>
    <dbReference type="NCBI Taxonomy" id="1618665"/>
    <lineage>
        <taxon>Bacteria</taxon>
        <taxon>Candidatus Joergenseniibacteriota</taxon>
    </lineage>
</organism>
<keyword evidence="5" id="KW-0648">Protein biosynthesis</keyword>
<keyword evidence="5" id="KW-0067">ATP-binding</keyword>
<sequence>MADILPKEHDFWKAVFEVGWNVSELNDFYYIETPILEEAALFERGVGEATDIVEKEMYVFKTKGGERVAMRPENTAAVMRSYLENHLGYFSTPLKVFYYGPMFRYERPQRGRYREHHQWGFEIIGDGDAVYDAEIILTTLSFFKALKLKEPILKLNTIGCRVCRPNYRVKLKDYYRHKKNKLCKDCERRYEDNIFRLLDCKEPGCVEQRKDAPIILDFLCANCNTHFRSVLELVEDNNIAYEPDPYLVRGLDYYNRTVFEVFSSALPDIAIAAGGRYDYLAELLGARQIPGVGVAIGIERVVEVMKAMEGYAPPVKQKSRVFFIGVGDEAKKASVKYINNLRQGGVYTLESLGKKSLKAQLKSADKYKAKLAVILGQREVFEGSAILRDMNSGVQETVLLEKLVEEVKKRLKNNHG</sequence>
<dbReference type="PATRIC" id="fig|1618665.3.peg.558"/>
<dbReference type="HAMAP" id="MF_00127">
    <property type="entry name" value="His_tRNA_synth"/>
    <property type="match status" value="1"/>
</dbReference>
<dbReference type="PIRSF" id="PIRSF001549">
    <property type="entry name" value="His-tRNA_synth"/>
    <property type="match status" value="1"/>
</dbReference>
<dbReference type="GO" id="GO:0004821">
    <property type="term" value="F:histidine-tRNA ligase activity"/>
    <property type="evidence" value="ECO:0007669"/>
    <property type="project" value="UniProtKB-UniRule"/>
</dbReference>
<dbReference type="InterPro" id="IPR015807">
    <property type="entry name" value="His-tRNA-ligase"/>
</dbReference>
<dbReference type="InterPro" id="IPR006195">
    <property type="entry name" value="aa-tRNA-synth_II"/>
</dbReference>
<dbReference type="InterPro" id="IPR036621">
    <property type="entry name" value="Anticodon-bd_dom_sf"/>
</dbReference>
<dbReference type="InterPro" id="IPR041715">
    <property type="entry name" value="HisRS-like_core"/>
</dbReference>
<evidence type="ECO:0000259" key="7">
    <source>
        <dbReference type="PROSITE" id="PS50862"/>
    </source>
</evidence>
<reference evidence="8 9" key="1">
    <citation type="journal article" date="2015" name="Nature">
        <title>rRNA introns, odd ribosomes, and small enigmatic genomes across a large radiation of phyla.</title>
        <authorList>
            <person name="Brown C.T."/>
            <person name="Hug L.A."/>
            <person name="Thomas B.C."/>
            <person name="Sharon I."/>
            <person name="Castelle C.J."/>
            <person name="Singh A."/>
            <person name="Wilkins M.J."/>
            <person name="Williams K.H."/>
            <person name="Banfield J.F."/>
        </authorList>
    </citation>
    <scope>NUCLEOTIDE SEQUENCE [LARGE SCALE GENOMIC DNA]</scope>
</reference>
<dbReference type="Pfam" id="PF13393">
    <property type="entry name" value="tRNA-synt_His"/>
    <property type="match status" value="2"/>
</dbReference>
<comment type="subunit">
    <text evidence="5">Homodimer.</text>
</comment>
<dbReference type="GO" id="GO:0005524">
    <property type="term" value="F:ATP binding"/>
    <property type="evidence" value="ECO:0007669"/>
    <property type="project" value="UniProtKB-UniRule"/>
</dbReference>
<protein>
    <recommendedName>
        <fullName evidence="5">Histidine--tRNA ligase</fullName>
        <ecNumber evidence="5">6.1.1.21</ecNumber>
    </recommendedName>
    <alternativeName>
        <fullName evidence="5">Histidyl-tRNA synthetase</fullName>
        <shortName evidence="5">HisRS</shortName>
    </alternativeName>
</protein>
<dbReference type="InterPro" id="IPR045864">
    <property type="entry name" value="aa-tRNA-synth_II/BPL/LPL"/>
</dbReference>
<dbReference type="STRING" id="1618665.UY55_C0003G0033"/>
<feature type="domain" description="Aminoacyl-transfer RNA synthetases class-II family profile" evidence="7">
    <location>
        <begin position="17"/>
        <end position="313"/>
    </location>
</feature>
<feature type="binding site" evidence="6">
    <location>
        <begin position="253"/>
        <end position="254"/>
    </location>
    <ligand>
        <name>L-histidine</name>
        <dbReference type="ChEBI" id="CHEBI:57595"/>
    </ligand>
</feature>
<evidence type="ECO:0000256" key="2">
    <source>
        <dbReference type="ARBA" id="ARBA00022741"/>
    </source>
</evidence>
<dbReference type="EMBL" id="LCQK01000003">
    <property type="protein sequence ID" value="KKW14817.1"/>
    <property type="molecule type" value="Genomic_DNA"/>
</dbReference>
<keyword evidence="2 5" id="KW-0547">Nucleotide-binding</keyword>
<dbReference type="EC" id="6.1.1.21" evidence="5"/>
<dbReference type="GO" id="GO:0006427">
    <property type="term" value="P:histidyl-tRNA aminoacylation"/>
    <property type="evidence" value="ECO:0007669"/>
    <property type="project" value="UniProtKB-UniRule"/>
</dbReference>
<dbReference type="SUPFAM" id="SSF52954">
    <property type="entry name" value="Class II aaRS ABD-related"/>
    <property type="match status" value="1"/>
</dbReference>
<dbReference type="InterPro" id="IPR004516">
    <property type="entry name" value="HisRS/HisZ"/>
</dbReference>
<comment type="subcellular location">
    <subcellularLocation>
        <location evidence="5">Cytoplasm</location>
    </subcellularLocation>
</comment>
<dbReference type="CDD" id="cd00773">
    <property type="entry name" value="HisRS-like_core"/>
    <property type="match status" value="1"/>
</dbReference>